<dbReference type="OrthoDB" id="9780723at2"/>
<name>S7T0Q2_9BACT</name>
<gene>
    <name evidence="1" type="ORF">dsat_1369</name>
</gene>
<dbReference type="AlphaFoldDB" id="S7T0Q2"/>
<proteinExistence type="predicted"/>
<reference evidence="1 2" key="1">
    <citation type="journal article" date="2013" name="Genome Announc.">
        <title>Draft genome sequences for three mercury-methylating, sulfate-reducing bacteria.</title>
        <authorList>
            <person name="Brown S.D."/>
            <person name="Hurt R.A.Jr."/>
            <person name="Gilmour C.C."/>
            <person name="Elias D.A."/>
        </authorList>
    </citation>
    <scope>NUCLEOTIDE SEQUENCE [LARGE SCALE GENOMIC DNA]</scope>
    <source>
        <strain evidence="1 2">DSM 16529</strain>
    </source>
</reference>
<dbReference type="eggNOG" id="COG5266">
    <property type="taxonomic scope" value="Bacteria"/>
</dbReference>
<dbReference type="EMBL" id="ATHI01000031">
    <property type="protein sequence ID" value="EPR30647.1"/>
    <property type="molecule type" value="Genomic_DNA"/>
</dbReference>
<accession>S7T0Q2</accession>
<keyword evidence="2" id="KW-1185">Reference proteome</keyword>
<keyword evidence="1" id="KW-0812">Transmembrane</keyword>
<keyword evidence="1" id="KW-0472">Membrane</keyword>
<evidence type="ECO:0000313" key="2">
    <source>
        <dbReference type="Proteomes" id="UP000014975"/>
    </source>
</evidence>
<dbReference type="InterPro" id="IPR019613">
    <property type="entry name" value="DUF4198"/>
</dbReference>
<comment type="caution">
    <text evidence="1">The sequence shown here is derived from an EMBL/GenBank/DDBJ whole genome shotgun (WGS) entry which is preliminary data.</text>
</comment>
<sequence length="257" mass="28262">MKRIASILTFLLVLVAAKAALAHFGMVIPSEDVVLDRKQAALTLELSFSHPMEGEGMTLEKPGFEVYVDGEVQDISSVLKPATIMGGEAFTATYTVQRPGVYSFVMTPKPYFEPAEDCFIQHLTKVVVPAFGEEEGWEEPLGLATEIVPLTRPFGNYAGNVFTGRVFVDGVPAPGVVVEVEYYNRDGKYEAPNDYLITQVVLTDDNGVFSYAVPWAGWWGFAALTTASEPLQHEGEDKDVEMGAVLWTKFVEPKRAK</sequence>
<evidence type="ECO:0000313" key="1">
    <source>
        <dbReference type="EMBL" id="EPR30647.1"/>
    </source>
</evidence>
<dbReference type="RefSeq" id="WP_020888066.1">
    <property type="nucleotide sequence ID" value="NZ_ATHI01000031.1"/>
</dbReference>
<protein>
    <submittedName>
        <fullName evidence="1">Nickel transport complex protein, NikM subunit, transmembrane</fullName>
    </submittedName>
</protein>
<organism evidence="1 2">
    <name type="scientific">Alkalidesulfovibrio alkalitolerans DSM 16529</name>
    <dbReference type="NCBI Taxonomy" id="1121439"/>
    <lineage>
        <taxon>Bacteria</taxon>
        <taxon>Pseudomonadati</taxon>
        <taxon>Thermodesulfobacteriota</taxon>
        <taxon>Desulfovibrionia</taxon>
        <taxon>Desulfovibrionales</taxon>
        <taxon>Desulfovibrionaceae</taxon>
        <taxon>Alkalidesulfovibrio</taxon>
    </lineage>
</organism>
<dbReference type="Pfam" id="PF10670">
    <property type="entry name" value="DUF4198"/>
    <property type="match status" value="1"/>
</dbReference>
<dbReference type="STRING" id="1121439.dsat_1369"/>
<dbReference type="PATRIC" id="fig|1121439.3.peg.2752"/>
<dbReference type="Proteomes" id="UP000014975">
    <property type="component" value="Unassembled WGS sequence"/>
</dbReference>